<reference evidence="2" key="1">
    <citation type="submission" date="2018-05" db="EMBL/GenBank/DDBJ databases">
        <authorList>
            <person name="Lanie J.A."/>
            <person name="Ng W.-L."/>
            <person name="Kazmierczak K.M."/>
            <person name="Andrzejewski T.M."/>
            <person name="Davidsen T.M."/>
            <person name="Wayne K.J."/>
            <person name="Tettelin H."/>
            <person name="Glass J.I."/>
            <person name="Rusch D."/>
            <person name="Podicherti R."/>
            <person name="Tsui H.-C.T."/>
            <person name="Winkler M.E."/>
        </authorList>
    </citation>
    <scope>NUCLEOTIDE SEQUENCE</scope>
</reference>
<name>A0A382D6V2_9ZZZZ</name>
<dbReference type="GO" id="GO:0044877">
    <property type="term" value="F:protein-containing complex binding"/>
    <property type="evidence" value="ECO:0007669"/>
    <property type="project" value="TreeGrafter"/>
</dbReference>
<evidence type="ECO:0000259" key="1">
    <source>
        <dbReference type="Pfam" id="PF13460"/>
    </source>
</evidence>
<gene>
    <name evidence="2" type="ORF">METZ01_LOCUS186994</name>
</gene>
<sequence>MKKKVLITGANGNLGKKLILSLKEYDVCALVRSDRAENEVKDLIKEHSIKNIEIVKCNYLDVSTIKHAISSCRYIVHLVGIIRENKKNNFDLVHKQTTKVLIQALKDSEVEKVCYISVLGSEENSMNSCFSSRGSAEKLFLKSD</sequence>
<proteinExistence type="predicted"/>
<protein>
    <recommendedName>
        <fullName evidence="1">NAD(P)-binding domain-containing protein</fullName>
    </recommendedName>
</protein>
<organism evidence="2">
    <name type="scientific">marine metagenome</name>
    <dbReference type="NCBI Taxonomy" id="408172"/>
    <lineage>
        <taxon>unclassified sequences</taxon>
        <taxon>metagenomes</taxon>
        <taxon>ecological metagenomes</taxon>
    </lineage>
</organism>
<feature type="non-terminal residue" evidence="2">
    <location>
        <position position="144"/>
    </location>
</feature>
<accession>A0A382D6V2</accession>
<dbReference type="Pfam" id="PF13460">
    <property type="entry name" value="NAD_binding_10"/>
    <property type="match status" value="1"/>
</dbReference>
<dbReference type="PANTHER" id="PTHR12126">
    <property type="entry name" value="NADH-UBIQUINONE OXIDOREDUCTASE 39 KDA SUBUNIT-RELATED"/>
    <property type="match status" value="1"/>
</dbReference>
<dbReference type="InterPro" id="IPR036291">
    <property type="entry name" value="NAD(P)-bd_dom_sf"/>
</dbReference>
<dbReference type="EMBL" id="UINC01037917">
    <property type="protein sequence ID" value="SVB34140.1"/>
    <property type="molecule type" value="Genomic_DNA"/>
</dbReference>
<dbReference type="SUPFAM" id="SSF51735">
    <property type="entry name" value="NAD(P)-binding Rossmann-fold domains"/>
    <property type="match status" value="1"/>
</dbReference>
<dbReference type="Gene3D" id="3.40.50.720">
    <property type="entry name" value="NAD(P)-binding Rossmann-like Domain"/>
    <property type="match status" value="1"/>
</dbReference>
<evidence type="ECO:0000313" key="2">
    <source>
        <dbReference type="EMBL" id="SVB34140.1"/>
    </source>
</evidence>
<dbReference type="InterPro" id="IPR016040">
    <property type="entry name" value="NAD(P)-bd_dom"/>
</dbReference>
<feature type="domain" description="NAD(P)-binding" evidence="1">
    <location>
        <begin position="9"/>
        <end position="128"/>
    </location>
</feature>
<dbReference type="AlphaFoldDB" id="A0A382D6V2"/>
<dbReference type="InterPro" id="IPR051207">
    <property type="entry name" value="ComplexI_NDUFA9_subunit"/>
</dbReference>
<dbReference type="PANTHER" id="PTHR12126:SF11">
    <property type="entry name" value="NADH DEHYDROGENASE [UBIQUINONE] 1 ALPHA SUBCOMPLEX SUBUNIT 9, MITOCHONDRIAL"/>
    <property type="match status" value="1"/>
</dbReference>